<dbReference type="PROSITE" id="PS00028">
    <property type="entry name" value="ZINC_FINGER_C2H2_1"/>
    <property type="match status" value="1"/>
</dbReference>
<evidence type="ECO:0000259" key="10">
    <source>
        <dbReference type="PROSITE" id="PS50157"/>
    </source>
</evidence>
<feature type="region of interest" description="Disordered" evidence="9">
    <location>
        <begin position="931"/>
        <end position="977"/>
    </location>
</feature>
<evidence type="ECO:0000313" key="11">
    <source>
        <dbReference type="EMBL" id="ETO64730.1"/>
    </source>
</evidence>
<keyword evidence="7" id="KW-0479">Metal-binding</keyword>
<dbReference type="Pfam" id="PF13815">
    <property type="entry name" value="Dzip-like_N"/>
    <property type="match status" value="1"/>
</dbReference>
<keyword evidence="5" id="KW-0206">Cytoskeleton</keyword>
<dbReference type="OrthoDB" id="515971at2759"/>
<protein>
    <recommendedName>
        <fullName evidence="10">C2H2-type domain-containing protein</fullName>
    </recommendedName>
</protein>
<sequence length="1079" mass="120321">MRRFCWRERSEKLNWRFLGALDVSNVVRRGDPAVLEPYALHITFARLPSTLKDSTTRDAWFLVRVLQLAMEYLLYMRARDGDVLESLSQELRQVEQERDELVVSTQKWKARARSGDKQVDKLHQVLQNIAKLLQIHGASPSAVATIETLLTELISERRAKQKSRALMEKNDEEIANVRPAVQEARVCGYCGKLFSSAEYLEKHLVRRHGGESVNVEIPVKHKMQQLYEEVRETKAKNEDSAASEAAMQKMVQQVEKALHDHEEKLRSLAEEETQKVKQMYERLQSETQRAEEMRISRLAAEQQQESLRQLEEINLQKQKAEDELADLKQQIHFLTSKKKMMRTPTKAVVPATLPANNNDALIAAEMEIRELQQTLDAVNAELALAREELTQVQALHLSALRKKKELADKLALSREPSPVVKQENSSQTEQHAMINETVQTDEQSSPLPVKNVKLTESSAPECADVGTDPLTLSYEDVGIQTLGISQESEPSVDAEARVSIIDDLVLEHEPASSPAATVQILDDSATVDVSVDEKVTSSELAKRDDEERLPDYIQRINSQDLLDTIDERADSAASKAALNPAPESRNYSSIPRHKYVRSRFQHDESVVKERVSSCLAQLEQFSSRFGVPPKSVRLSEGNLQIVQQALHGHLEVLPTDVLSRMVECENAVNAIIEKEWIPMEKTRQQALERFKAETRVRSEISQGLVRQAMASFGALMNANQPRDIESSGQVATVDAANVEELPIERQEDEDSAHKAAADTQTDSGTAPVRRYSANNQLTVVVGGEPTTADTAHLAGSFEEAKMWSPSTKSAIDTTEVEEQAQPCEEQETINVEHLKCNDEASILAETEESEIESQVMVDNTSTGDLEFPEASDTGLDTLAHQITSIAVGAGTDDTRRSDEGVVDAPASLSLELQAVSPQENDENNRRVEWQHEEQEMQHEGSQWHLPRVGSSSELGKRPVRTDSLNLPRSTDSLQSDRLSDVQDMTIDPASRNDHVHSTAMSSNMSFGTSIVTLDESESVDSPTRIMELVDAVDDGDATITKEESASSISRESPPATTQDDQIDSVMSFDDSDIEEVVLT</sequence>
<evidence type="ECO:0000256" key="8">
    <source>
        <dbReference type="SAM" id="Coils"/>
    </source>
</evidence>
<evidence type="ECO:0000256" key="9">
    <source>
        <dbReference type="SAM" id="MobiDB-lite"/>
    </source>
</evidence>
<feature type="coiled-coil region" evidence="8">
    <location>
        <begin position="77"/>
        <end position="104"/>
    </location>
</feature>
<gene>
    <name evidence="11" type="ORF">F444_17795</name>
</gene>
<name>A0A080ZDL9_PHYNI</name>
<evidence type="ECO:0000256" key="4">
    <source>
        <dbReference type="ARBA" id="ARBA00023054"/>
    </source>
</evidence>
<dbReference type="PANTHER" id="PTHR21502:SF3">
    <property type="entry name" value="CILIUM ASSEMBLY PROTEIN DZIP1L"/>
    <property type="match status" value="1"/>
</dbReference>
<keyword evidence="4 8" id="KW-0175">Coiled coil</keyword>
<dbReference type="GO" id="GO:0005737">
    <property type="term" value="C:cytoplasm"/>
    <property type="evidence" value="ECO:0007669"/>
    <property type="project" value="TreeGrafter"/>
</dbReference>
<accession>A0A080ZDL9</accession>
<feature type="domain" description="C2H2-type" evidence="10">
    <location>
        <begin position="185"/>
        <end position="213"/>
    </location>
</feature>
<evidence type="ECO:0000256" key="2">
    <source>
        <dbReference type="ARBA" id="ARBA00004120"/>
    </source>
</evidence>
<keyword evidence="6" id="KW-0966">Cell projection</keyword>
<dbReference type="Proteomes" id="UP000028582">
    <property type="component" value="Unassembled WGS sequence"/>
</dbReference>
<feature type="compositionally biased region" description="Polar residues" evidence="9">
    <location>
        <begin position="962"/>
        <end position="976"/>
    </location>
</feature>
<feature type="coiled-coil region" evidence="8">
    <location>
        <begin position="244"/>
        <end position="337"/>
    </location>
</feature>
<feature type="compositionally biased region" description="Polar residues" evidence="9">
    <location>
        <begin position="1045"/>
        <end position="1059"/>
    </location>
</feature>
<dbReference type="InterPro" id="IPR013087">
    <property type="entry name" value="Znf_C2H2_type"/>
</dbReference>
<dbReference type="GO" id="GO:0005814">
    <property type="term" value="C:centriole"/>
    <property type="evidence" value="ECO:0007669"/>
    <property type="project" value="UniProtKB-SubCell"/>
</dbReference>
<keyword evidence="7" id="KW-0862">Zinc</keyword>
<dbReference type="PANTHER" id="PTHR21502">
    <property type="entry name" value="ZINC FINGER PROTEIN DZIP1"/>
    <property type="match status" value="1"/>
</dbReference>
<feature type="region of interest" description="Disordered" evidence="9">
    <location>
        <begin position="1034"/>
        <end position="1079"/>
    </location>
</feature>
<evidence type="ECO:0000256" key="5">
    <source>
        <dbReference type="ARBA" id="ARBA00023212"/>
    </source>
</evidence>
<dbReference type="InterPro" id="IPR032714">
    <property type="entry name" value="DZIP1_N"/>
</dbReference>
<dbReference type="InterPro" id="IPR051241">
    <property type="entry name" value="DZIP_RILPL"/>
</dbReference>
<dbReference type="AlphaFoldDB" id="A0A080ZDL9"/>
<feature type="coiled-coil region" evidence="8">
    <location>
        <begin position="361"/>
        <end position="395"/>
    </location>
</feature>
<evidence type="ECO:0000256" key="6">
    <source>
        <dbReference type="ARBA" id="ARBA00023273"/>
    </source>
</evidence>
<dbReference type="EMBL" id="ANJA01003254">
    <property type="protein sequence ID" value="ETO64730.1"/>
    <property type="molecule type" value="Genomic_DNA"/>
</dbReference>
<comment type="caution">
    <text evidence="11">The sequence shown here is derived from an EMBL/GenBank/DDBJ whole genome shotgun (WGS) entry which is preliminary data.</text>
</comment>
<dbReference type="GO" id="GO:0008270">
    <property type="term" value="F:zinc ion binding"/>
    <property type="evidence" value="ECO:0007669"/>
    <property type="project" value="UniProtKB-KW"/>
</dbReference>
<feature type="region of interest" description="Disordered" evidence="9">
    <location>
        <begin position="744"/>
        <end position="768"/>
    </location>
</feature>
<comment type="subcellular location">
    <subcellularLocation>
        <location evidence="2">Cytoplasm</location>
        <location evidence="2">Cytoskeleton</location>
        <location evidence="2">Cilium basal body</location>
    </subcellularLocation>
    <subcellularLocation>
        <location evidence="1">Cytoplasm</location>
        <location evidence="1">Cytoskeleton</location>
        <location evidence="1">Microtubule organizing center</location>
        <location evidence="1">Centrosome</location>
        <location evidence="1">Centriole</location>
    </subcellularLocation>
</comment>
<keyword evidence="5" id="KW-0963">Cytoplasm</keyword>
<evidence type="ECO:0000256" key="3">
    <source>
        <dbReference type="ARBA" id="ARBA00009131"/>
    </source>
</evidence>
<evidence type="ECO:0000256" key="1">
    <source>
        <dbReference type="ARBA" id="ARBA00004114"/>
    </source>
</evidence>
<keyword evidence="7" id="KW-0863">Zinc-finger</keyword>
<evidence type="ECO:0000256" key="7">
    <source>
        <dbReference type="PROSITE-ProRule" id="PRU00042"/>
    </source>
</evidence>
<organism evidence="11 12">
    <name type="scientific">Phytophthora nicotianae P1976</name>
    <dbReference type="NCBI Taxonomy" id="1317066"/>
    <lineage>
        <taxon>Eukaryota</taxon>
        <taxon>Sar</taxon>
        <taxon>Stramenopiles</taxon>
        <taxon>Oomycota</taxon>
        <taxon>Peronosporomycetes</taxon>
        <taxon>Peronosporales</taxon>
        <taxon>Peronosporaceae</taxon>
        <taxon>Phytophthora</taxon>
    </lineage>
</organism>
<evidence type="ECO:0000313" key="12">
    <source>
        <dbReference type="Proteomes" id="UP000028582"/>
    </source>
</evidence>
<dbReference type="PROSITE" id="PS50157">
    <property type="entry name" value="ZINC_FINGER_C2H2_2"/>
    <property type="match status" value="1"/>
</dbReference>
<feature type="compositionally biased region" description="Acidic residues" evidence="9">
    <location>
        <begin position="1069"/>
        <end position="1079"/>
    </location>
</feature>
<comment type="similarity">
    <text evidence="3">Belongs to the DZIP C2H2-type zinc-finger protein family.</text>
</comment>
<reference evidence="11 12" key="1">
    <citation type="submission" date="2013-11" db="EMBL/GenBank/DDBJ databases">
        <title>The Genome Sequence of Phytophthora parasitica P1976.</title>
        <authorList>
            <consortium name="The Broad Institute Genomics Platform"/>
            <person name="Russ C."/>
            <person name="Tyler B."/>
            <person name="Panabieres F."/>
            <person name="Shan W."/>
            <person name="Tripathy S."/>
            <person name="Grunwald N."/>
            <person name="Machado M."/>
            <person name="Johnson C.S."/>
            <person name="Walker B."/>
            <person name="Young S."/>
            <person name="Zeng Q."/>
            <person name="Gargeya S."/>
            <person name="Fitzgerald M."/>
            <person name="Haas B."/>
            <person name="Abouelleil A."/>
            <person name="Allen A.W."/>
            <person name="Alvarado L."/>
            <person name="Arachchi H.M."/>
            <person name="Berlin A.M."/>
            <person name="Chapman S.B."/>
            <person name="Gainer-Dewar J."/>
            <person name="Goldberg J."/>
            <person name="Griggs A."/>
            <person name="Gujja S."/>
            <person name="Hansen M."/>
            <person name="Howarth C."/>
            <person name="Imamovic A."/>
            <person name="Ireland A."/>
            <person name="Larimer J."/>
            <person name="McCowan C."/>
            <person name="Murphy C."/>
            <person name="Pearson M."/>
            <person name="Poon T.W."/>
            <person name="Priest M."/>
            <person name="Roberts A."/>
            <person name="Saif S."/>
            <person name="Shea T."/>
            <person name="Sisk P."/>
            <person name="Sykes S."/>
            <person name="Wortman J."/>
            <person name="Nusbaum C."/>
            <person name="Birren B."/>
        </authorList>
    </citation>
    <scope>NUCLEOTIDE SEQUENCE [LARGE SCALE GENOMIC DNA]</scope>
    <source>
        <strain evidence="11 12">P1976</strain>
    </source>
</reference>
<proteinExistence type="inferred from homology"/>